<evidence type="ECO:0000313" key="2">
    <source>
        <dbReference type="EMBL" id="MEE6257640.1"/>
    </source>
</evidence>
<dbReference type="RefSeq" id="WP_331212761.1">
    <property type="nucleotide sequence ID" value="NZ_JAZGQK010000003.1"/>
</dbReference>
<dbReference type="Pfam" id="PF14028">
    <property type="entry name" value="Lant_dehydr_C"/>
    <property type="match status" value="1"/>
</dbReference>
<gene>
    <name evidence="2" type="ORF">V1633_03935</name>
</gene>
<dbReference type="Proteomes" id="UP001332243">
    <property type="component" value="Unassembled WGS sequence"/>
</dbReference>
<evidence type="ECO:0000259" key="1">
    <source>
        <dbReference type="Pfam" id="PF14028"/>
    </source>
</evidence>
<protein>
    <submittedName>
        <fullName evidence="2">Lantibiotic dehydratase C-terminal domain-containing protein</fullName>
    </submittedName>
</protein>
<keyword evidence="3" id="KW-1185">Reference proteome</keyword>
<proteinExistence type="predicted"/>
<sequence>MSAAADRGWLSAHLFHQGDLDVLVADVVAPVVTEATRAGLADGHFFLRYWEGGLHVRLRLRPNRAEHVEPLRTLIRDRAEKYFAGHPSVPRFTAEEYRRFAATLARGERLDRYEAEPRPNDSVQFVAYRPEYHAYGDGAAMTAVERHFTGSSEVALRVLATGAAPPRRAAVALAATLATLAVCEPDLPSAAARLAAALAGTTTSGGLTGSVALGGTTTSGGLTGSVALDPLRAASEVIFQRDRAGLRRQARACWTGTAGSGSGILAEWSRSIRELHDTLTALWATGRHVPPDPGSPMGPLAAVASPDRRTVALVLLRCAHLLNNRLGLGLEAEAQIGLVAARTLASLSEVER</sequence>
<name>A0ABU7RMA5_9ACTN</name>
<organism evidence="2 3">
    <name type="scientific">Plantactinospora sonchi</name>
    <dbReference type="NCBI Taxonomy" id="1544735"/>
    <lineage>
        <taxon>Bacteria</taxon>
        <taxon>Bacillati</taxon>
        <taxon>Actinomycetota</taxon>
        <taxon>Actinomycetes</taxon>
        <taxon>Micromonosporales</taxon>
        <taxon>Micromonosporaceae</taxon>
        <taxon>Plantactinospora</taxon>
    </lineage>
</organism>
<dbReference type="EMBL" id="JAZGQK010000003">
    <property type="protein sequence ID" value="MEE6257640.1"/>
    <property type="molecule type" value="Genomic_DNA"/>
</dbReference>
<dbReference type="InterPro" id="IPR023809">
    <property type="entry name" value="Thiopep_bacteriocin_synth_dom"/>
</dbReference>
<evidence type="ECO:0000313" key="3">
    <source>
        <dbReference type="Proteomes" id="UP001332243"/>
    </source>
</evidence>
<reference evidence="2 3" key="1">
    <citation type="submission" date="2024-01" db="EMBL/GenBank/DDBJ databases">
        <title>Genome insights into Plantactinospora sonchi sp. nov.</title>
        <authorList>
            <person name="Wang L."/>
        </authorList>
    </citation>
    <scope>NUCLEOTIDE SEQUENCE [LARGE SCALE GENOMIC DNA]</scope>
    <source>
        <strain evidence="2 3">NEAU-QY2</strain>
    </source>
</reference>
<comment type="caution">
    <text evidence="2">The sequence shown here is derived from an EMBL/GenBank/DDBJ whole genome shotgun (WGS) entry which is preliminary data.</text>
</comment>
<feature type="domain" description="Thiopeptide-type bacteriocin biosynthesis" evidence="1">
    <location>
        <begin position="9"/>
        <end position="342"/>
    </location>
</feature>
<accession>A0ABU7RMA5</accession>